<dbReference type="PATRIC" id="fig|587753.9.peg.125"/>
<sequence length="126" mass="14214">MFVNYAAPTLAQIASSASDTLTLQLSVLPDVLIVQVPDSSDFTANWSVYPILGNDPEEPEWIGEEVDTGTWDDAEDEMEKLTGIELQIPKEALRPYLNREVELRYKFCDESSMEPFSGMLRLRIKA</sequence>
<comment type="caution">
    <text evidence="1">The sequence shown here is derived from an EMBL/GenBank/DDBJ whole genome shotgun (WGS) entry which is preliminary data.</text>
</comment>
<accession>A0A0A6DJW8</accession>
<proteinExistence type="predicted"/>
<dbReference type="AlphaFoldDB" id="A0A0A6DJW8"/>
<organism evidence="1 2">
    <name type="scientific">Pseudomonas chlororaphis</name>
    <dbReference type="NCBI Taxonomy" id="587753"/>
    <lineage>
        <taxon>Bacteria</taxon>
        <taxon>Pseudomonadati</taxon>
        <taxon>Pseudomonadota</taxon>
        <taxon>Gammaproteobacteria</taxon>
        <taxon>Pseudomonadales</taxon>
        <taxon>Pseudomonadaceae</taxon>
        <taxon>Pseudomonas</taxon>
    </lineage>
</organism>
<dbReference type="OrthoDB" id="7028706at2"/>
<dbReference type="Proteomes" id="UP000030564">
    <property type="component" value="Unassembled WGS sequence"/>
</dbReference>
<dbReference type="EMBL" id="JSFK01000001">
    <property type="protein sequence ID" value="KHA74809.1"/>
    <property type="molecule type" value="Genomic_DNA"/>
</dbReference>
<evidence type="ECO:0000313" key="2">
    <source>
        <dbReference type="Proteomes" id="UP000030564"/>
    </source>
</evidence>
<evidence type="ECO:0000313" key="1">
    <source>
        <dbReference type="EMBL" id="KHA74809.1"/>
    </source>
</evidence>
<gene>
    <name evidence="1" type="ORF">NZ35_00625</name>
</gene>
<protein>
    <submittedName>
        <fullName evidence="1">Uncharacterized protein</fullName>
    </submittedName>
</protein>
<name>A0A0A6DJW8_9PSED</name>
<reference evidence="1 2" key="1">
    <citation type="submission" date="2014-10" db="EMBL/GenBank/DDBJ databases">
        <title>Draft genome sequence of Pseudomonas chlororaphis EA105.</title>
        <authorList>
            <person name="McCully L.M."/>
            <person name="Bitzer A.S."/>
            <person name="Spence C."/>
            <person name="Bais H."/>
            <person name="Silby M.W."/>
        </authorList>
    </citation>
    <scope>NUCLEOTIDE SEQUENCE [LARGE SCALE GENOMIC DNA]</scope>
    <source>
        <strain evidence="1 2">EA105</strain>
    </source>
</reference>